<accession>A0A6J8ABL1</accession>
<dbReference type="InterPro" id="IPR011042">
    <property type="entry name" value="6-blade_b-propeller_TolB-like"/>
</dbReference>
<dbReference type="PROSITE" id="PS50119">
    <property type="entry name" value="ZF_BBOX"/>
    <property type="match status" value="2"/>
</dbReference>
<feature type="domain" description="B box-type" evidence="2">
    <location>
        <begin position="11"/>
        <end position="58"/>
    </location>
</feature>
<dbReference type="CDD" id="cd19757">
    <property type="entry name" value="Bbox1"/>
    <property type="match status" value="1"/>
</dbReference>
<dbReference type="InterPro" id="IPR047153">
    <property type="entry name" value="TRIM45/56/19-like"/>
</dbReference>
<keyword evidence="1" id="KW-0862">Zinc</keyword>
<dbReference type="AlphaFoldDB" id="A0A6J8ABL1"/>
<proteinExistence type="predicted"/>
<dbReference type="EMBL" id="CACVKT020000968">
    <property type="protein sequence ID" value="CAC5364368.1"/>
    <property type="molecule type" value="Genomic_DNA"/>
</dbReference>
<evidence type="ECO:0000313" key="3">
    <source>
        <dbReference type="EMBL" id="CAC5364368.1"/>
    </source>
</evidence>
<dbReference type="Gene3D" id="1.20.120.20">
    <property type="entry name" value="Apolipoprotein"/>
    <property type="match status" value="1"/>
</dbReference>
<sequence>MAAKSSSTKAQVHQQCNMCEETAEVKFRCLDCDYLLCLKCRRMHEKVKALQKHKVVDLKDETVVVTKSIAENANNCHLHKDETYIMYCKDCEQLVCPSCIIENHQKHTLGDMKVVLQKINFIEKYGTEIDQNILPNISRKLAVCEDLITFHTKKAETTKSKIKDWLGYFARAVEKAVKNQTQDFYEEIDKNVDEIKTRLLPQVSTLNEMKKEVQEIRRKIDTLSSCKDLSKTADLETSINELSKNLNKIGTQERTKFLEFVGKEFKTSLLPLLGELKLRAVFELNLVTSIATVVSSIDKIISCNNNQILVRNWESRKMWKFKLENKKAIELGSWAMDVKDIAALRSGDILLILADKTEVRHIPYLRQFDSDYTESITDISAFFFDTTPQIPTTVHVTRTNNVILSTVEPGRDWLPMDSPCKVQIIVLTEQGHIISRFDYDKDLFCFPNRIASFGSDICVADSISDYSGRLVTLDSTGKVRWTYGDEEQNSVVIADMVSTPLSNIIMFDACQRVLRALDSEGRFLNTWRLQDFSINDAYAMTMSSDEKLLIGSGHTGKNLHVLELRE</sequence>
<evidence type="ECO:0000256" key="1">
    <source>
        <dbReference type="PROSITE-ProRule" id="PRU00024"/>
    </source>
</evidence>
<keyword evidence="1" id="KW-0479">Metal-binding</keyword>
<dbReference type="InterPro" id="IPR000315">
    <property type="entry name" value="Znf_B-box"/>
</dbReference>
<dbReference type="Gene3D" id="2.120.10.30">
    <property type="entry name" value="TolB, C-terminal domain"/>
    <property type="match status" value="1"/>
</dbReference>
<organism evidence="3 4">
    <name type="scientific">Mytilus coruscus</name>
    <name type="common">Sea mussel</name>
    <dbReference type="NCBI Taxonomy" id="42192"/>
    <lineage>
        <taxon>Eukaryota</taxon>
        <taxon>Metazoa</taxon>
        <taxon>Spiralia</taxon>
        <taxon>Lophotrochozoa</taxon>
        <taxon>Mollusca</taxon>
        <taxon>Bivalvia</taxon>
        <taxon>Autobranchia</taxon>
        <taxon>Pteriomorphia</taxon>
        <taxon>Mytilida</taxon>
        <taxon>Mytiloidea</taxon>
        <taxon>Mytilidae</taxon>
        <taxon>Mytilinae</taxon>
        <taxon>Mytilus</taxon>
    </lineage>
</organism>
<dbReference type="CDD" id="cd19756">
    <property type="entry name" value="Bbox2"/>
    <property type="match status" value="1"/>
</dbReference>
<dbReference type="Gene3D" id="3.30.160.60">
    <property type="entry name" value="Classic Zinc Finger"/>
    <property type="match status" value="1"/>
</dbReference>
<dbReference type="PANTHER" id="PTHR25462:SF296">
    <property type="entry name" value="MEIOTIC P26, ISOFORM F"/>
    <property type="match status" value="1"/>
</dbReference>
<dbReference type="SUPFAM" id="SSF101898">
    <property type="entry name" value="NHL repeat"/>
    <property type="match status" value="1"/>
</dbReference>
<keyword evidence="1" id="KW-0863">Zinc-finger</keyword>
<dbReference type="SUPFAM" id="SSF57845">
    <property type="entry name" value="B-box zinc-binding domain"/>
    <property type="match status" value="1"/>
</dbReference>
<evidence type="ECO:0000259" key="2">
    <source>
        <dbReference type="PROSITE" id="PS50119"/>
    </source>
</evidence>
<dbReference type="OrthoDB" id="6064205at2759"/>
<dbReference type="SUPFAM" id="SSF58113">
    <property type="entry name" value="Apolipoprotein A-I"/>
    <property type="match status" value="1"/>
</dbReference>
<dbReference type="Pfam" id="PF00643">
    <property type="entry name" value="zf-B_box"/>
    <property type="match status" value="1"/>
</dbReference>
<feature type="domain" description="B box-type" evidence="2">
    <location>
        <begin position="71"/>
        <end position="112"/>
    </location>
</feature>
<dbReference type="SMART" id="SM00336">
    <property type="entry name" value="BBOX"/>
    <property type="match status" value="2"/>
</dbReference>
<gene>
    <name evidence="3" type="ORF">MCOR_5445</name>
</gene>
<dbReference type="GO" id="GO:0008270">
    <property type="term" value="F:zinc ion binding"/>
    <property type="evidence" value="ECO:0007669"/>
    <property type="project" value="UniProtKB-KW"/>
</dbReference>
<dbReference type="Proteomes" id="UP000507470">
    <property type="component" value="Unassembled WGS sequence"/>
</dbReference>
<evidence type="ECO:0000313" key="4">
    <source>
        <dbReference type="Proteomes" id="UP000507470"/>
    </source>
</evidence>
<dbReference type="PANTHER" id="PTHR25462">
    <property type="entry name" value="BONUS, ISOFORM C-RELATED"/>
    <property type="match status" value="1"/>
</dbReference>
<keyword evidence="4" id="KW-1185">Reference proteome</keyword>
<protein>
    <recommendedName>
        <fullName evidence="2">B box-type domain-containing protein</fullName>
    </recommendedName>
</protein>
<name>A0A6J8ABL1_MYTCO</name>
<reference evidence="3 4" key="1">
    <citation type="submission" date="2020-06" db="EMBL/GenBank/DDBJ databases">
        <authorList>
            <person name="Li R."/>
            <person name="Bekaert M."/>
        </authorList>
    </citation>
    <scope>NUCLEOTIDE SEQUENCE [LARGE SCALE GENOMIC DNA]</scope>
    <source>
        <strain evidence="4">wild</strain>
    </source>
</reference>